<proteinExistence type="predicted"/>
<protein>
    <recommendedName>
        <fullName evidence="2">Swiss Army Knife 2H phosphoesterase domain-containing protein</fullName>
    </recommendedName>
</protein>
<feature type="domain" description="Swiss Army Knife 2H phosphoesterase" evidence="2">
    <location>
        <begin position="59"/>
        <end position="196"/>
    </location>
</feature>
<organism evidence="3">
    <name type="scientific">Rhizopus microsporus var. microsporus</name>
    <dbReference type="NCBI Taxonomy" id="86635"/>
    <lineage>
        <taxon>Eukaryota</taxon>
        <taxon>Fungi</taxon>
        <taxon>Fungi incertae sedis</taxon>
        <taxon>Mucoromycota</taxon>
        <taxon>Mucoromycotina</taxon>
        <taxon>Mucoromycetes</taxon>
        <taxon>Mucorales</taxon>
        <taxon>Mucorineae</taxon>
        <taxon>Rhizopodaceae</taxon>
        <taxon>Rhizopus</taxon>
    </lineage>
</organism>
<dbReference type="InterPro" id="IPR054498">
    <property type="entry name" value="2H-SAK"/>
</dbReference>
<evidence type="ECO:0000313" key="3">
    <source>
        <dbReference type="EMBL" id="ORE07366.1"/>
    </source>
</evidence>
<dbReference type="EMBL" id="KV921905">
    <property type="protein sequence ID" value="ORE07366.1"/>
    <property type="molecule type" value="Genomic_DNA"/>
</dbReference>
<feature type="signal peptide" evidence="1">
    <location>
        <begin position="1"/>
        <end position="18"/>
    </location>
</feature>
<dbReference type="Proteomes" id="UP000242414">
    <property type="component" value="Unassembled WGS sequence"/>
</dbReference>
<evidence type="ECO:0000259" key="2">
    <source>
        <dbReference type="Pfam" id="PF22547"/>
    </source>
</evidence>
<evidence type="ECO:0000256" key="1">
    <source>
        <dbReference type="SAM" id="SignalP"/>
    </source>
</evidence>
<keyword evidence="1" id="KW-0732">Signal</keyword>
<sequence length="215" mass="24222">MLKLILLLITLLYCFVDAKQVHYKTPLGVDYQGPVLKVSRKILNTKKVPFVEHPAGNNSWLGMSVDFKYIKPVFEELNSTAVPLLSRGESHITVVSPPEFAVLASAGVTIEQVNDIARKNKIQSSKLKIVCLGKEDVTINNVRKIVYQIIVKSDDLVKIRREIFKLYVQKKGNTALFDPESFWPHITVGFTSSDVFIEQGVYKGANVCYRPILLD</sequence>
<gene>
    <name evidence="3" type="ORF">BCV72DRAFT_304679</name>
</gene>
<reference evidence="3" key="1">
    <citation type="journal article" date="2016" name="Proc. Natl. Acad. Sci. U.S.A.">
        <title>Lipid metabolic changes in an early divergent fungus govern the establishment of a mutualistic symbiosis with endobacteria.</title>
        <authorList>
            <person name="Lastovetsky O.A."/>
            <person name="Gaspar M.L."/>
            <person name="Mondo S.J."/>
            <person name="LaButti K.M."/>
            <person name="Sandor L."/>
            <person name="Grigoriev I.V."/>
            <person name="Henry S.A."/>
            <person name="Pawlowska T.E."/>
        </authorList>
    </citation>
    <scope>NUCLEOTIDE SEQUENCE [LARGE SCALE GENOMIC DNA]</scope>
    <source>
        <strain evidence="3">ATCC 52814</strain>
    </source>
</reference>
<name>A0A1X0R5X4_RHIZD</name>
<dbReference type="AlphaFoldDB" id="A0A1X0R5X4"/>
<dbReference type="VEuPathDB" id="FungiDB:BCV72DRAFT_304679"/>
<dbReference type="Pfam" id="PF22547">
    <property type="entry name" value="2H-SAK"/>
    <property type="match status" value="1"/>
</dbReference>
<accession>A0A1X0R5X4</accession>
<dbReference type="SUPFAM" id="SSF55144">
    <property type="entry name" value="LigT-like"/>
    <property type="match status" value="1"/>
</dbReference>
<dbReference type="OrthoDB" id="5545695at2759"/>
<dbReference type="InterPro" id="IPR009097">
    <property type="entry name" value="Cyclic_Pdiesterase"/>
</dbReference>
<feature type="chain" id="PRO_5012100318" description="Swiss Army Knife 2H phosphoesterase domain-containing protein" evidence="1">
    <location>
        <begin position="19"/>
        <end position="215"/>
    </location>
</feature>